<evidence type="ECO:0000313" key="1">
    <source>
        <dbReference type="EMBL" id="MBC5709146.1"/>
    </source>
</evidence>
<evidence type="ECO:0000313" key="2">
    <source>
        <dbReference type="Proteomes" id="UP000634672"/>
    </source>
</evidence>
<name>A0ABR7H7N2_9FIRM</name>
<gene>
    <name evidence="1" type="ORF">H8S75_14405</name>
</gene>
<protein>
    <submittedName>
        <fullName evidence="1">Uncharacterized protein</fullName>
    </submittedName>
</protein>
<dbReference type="EMBL" id="JACOPB010000006">
    <property type="protein sequence ID" value="MBC5709146.1"/>
    <property type="molecule type" value="Genomic_DNA"/>
</dbReference>
<keyword evidence="2" id="KW-1185">Reference proteome</keyword>
<dbReference type="Proteomes" id="UP000634672">
    <property type="component" value="Unassembled WGS sequence"/>
</dbReference>
<accession>A0ABR7H7N2</accession>
<comment type="caution">
    <text evidence="1">The sequence shown here is derived from an EMBL/GenBank/DDBJ whole genome shotgun (WGS) entry which is preliminary data.</text>
</comment>
<reference evidence="1 2" key="1">
    <citation type="submission" date="2020-08" db="EMBL/GenBank/DDBJ databases">
        <title>Genome public.</title>
        <authorList>
            <person name="Liu C."/>
            <person name="Sun Q."/>
        </authorList>
    </citation>
    <scope>NUCLEOTIDE SEQUENCE [LARGE SCALE GENOMIC DNA]</scope>
    <source>
        <strain evidence="1 2">NSJ-66</strain>
    </source>
</reference>
<proteinExistence type="predicted"/>
<sequence>MYLPAGLIPENPDEMYADEFIRLAAAARHARHLKQEDLKQGILEAFGVLSGN</sequence>
<dbReference type="RefSeq" id="WP_187022227.1">
    <property type="nucleotide sequence ID" value="NZ_JACOPB010000006.1"/>
</dbReference>
<organism evidence="1 2">
    <name type="scientific">Hungatella hominis</name>
    <dbReference type="NCBI Taxonomy" id="2763050"/>
    <lineage>
        <taxon>Bacteria</taxon>
        <taxon>Bacillati</taxon>
        <taxon>Bacillota</taxon>
        <taxon>Clostridia</taxon>
        <taxon>Lachnospirales</taxon>
        <taxon>Lachnospiraceae</taxon>
        <taxon>Hungatella</taxon>
    </lineage>
</organism>